<dbReference type="EMBL" id="BMAO01008375">
    <property type="protein sequence ID" value="GFR22907.1"/>
    <property type="molecule type" value="Genomic_DNA"/>
</dbReference>
<organism evidence="1 2">
    <name type="scientific">Trichonephila clavata</name>
    <name type="common">Joro spider</name>
    <name type="synonym">Nephila clavata</name>
    <dbReference type="NCBI Taxonomy" id="2740835"/>
    <lineage>
        <taxon>Eukaryota</taxon>
        <taxon>Metazoa</taxon>
        <taxon>Ecdysozoa</taxon>
        <taxon>Arthropoda</taxon>
        <taxon>Chelicerata</taxon>
        <taxon>Arachnida</taxon>
        <taxon>Araneae</taxon>
        <taxon>Araneomorphae</taxon>
        <taxon>Entelegynae</taxon>
        <taxon>Araneoidea</taxon>
        <taxon>Nephilidae</taxon>
        <taxon>Trichonephila</taxon>
    </lineage>
</organism>
<protein>
    <submittedName>
        <fullName evidence="1">Uncharacterized protein</fullName>
    </submittedName>
</protein>
<evidence type="ECO:0000313" key="1">
    <source>
        <dbReference type="EMBL" id="GFR22907.1"/>
    </source>
</evidence>
<accession>A0A8X6HFN4</accession>
<name>A0A8X6HFN4_TRICU</name>
<dbReference type="Proteomes" id="UP000887116">
    <property type="component" value="Unassembled WGS sequence"/>
</dbReference>
<comment type="caution">
    <text evidence="1">The sequence shown here is derived from an EMBL/GenBank/DDBJ whole genome shotgun (WGS) entry which is preliminary data.</text>
</comment>
<dbReference type="AlphaFoldDB" id="A0A8X6HFN4"/>
<keyword evidence="2" id="KW-1185">Reference proteome</keyword>
<gene>
    <name evidence="1" type="ORF">TNCT_170261</name>
</gene>
<reference evidence="1" key="1">
    <citation type="submission" date="2020-07" db="EMBL/GenBank/DDBJ databases">
        <title>Multicomponent nature underlies the extraordinary mechanical properties of spider dragline silk.</title>
        <authorList>
            <person name="Kono N."/>
            <person name="Nakamura H."/>
            <person name="Mori M."/>
            <person name="Yoshida Y."/>
            <person name="Ohtoshi R."/>
            <person name="Malay A.D."/>
            <person name="Moran D.A.P."/>
            <person name="Tomita M."/>
            <person name="Numata K."/>
            <person name="Arakawa K."/>
        </authorList>
    </citation>
    <scope>NUCLEOTIDE SEQUENCE</scope>
</reference>
<evidence type="ECO:0000313" key="2">
    <source>
        <dbReference type="Proteomes" id="UP000887116"/>
    </source>
</evidence>
<sequence>MFPESIETPPTRMLYTLMDGLKYSPTGKSLQKPKHFKPTKDFTITRDFHKRLNDISEVWANGQDPWWGRNLT</sequence>
<proteinExistence type="predicted"/>